<keyword evidence="2" id="KW-1185">Reference proteome</keyword>
<evidence type="ECO:0000313" key="2">
    <source>
        <dbReference type="Proteomes" id="UP000588111"/>
    </source>
</evidence>
<dbReference type="Proteomes" id="UP000588111">
    <property type="component" value="Unassembled WGS sequence"/>
</dbReference>
<proteinExistence type="predicted"/>
<accession>A0A839TE22</accession>
<dbReference type="EMBL" id="JACHXL010000004">
    <property type="protein sequence ID" value="MBB3107340.1"/>
    <property type="molecule type" value="Genomic_DNA"/>
</dbReference>
<evidence type="ECO:0000313" key="1">
    <source>
        <dbReference type="EMBL" id="MBB3107340.1"/>
    </source>
</evidence>
<name>A0A839TE22_9GAMM</name>
<protein>
    <submittedName>
        <fullName evidence="1">Uncharacterized protein</fullName>
    </submittedName>
</protein>
<reference evidence="1 2" key="1">
    <citation type="submission" date="2020-08" db="EMBL/GenBank/DDBJ databases">
        <title>Genomic Encyclopedia of Type Strains, Phase III (KMG-III): the genomes of soil and plant-associated and newly described type strains.</title>
        <authorList>
            <person name="Whitman W."/>
        </authorList>
    </citation>
    <scope>NUCLEOTIDE SEQUENCE [LARGE SCALE GENOMIC DNA]</scope>
    <source>
        <strain evidence="1 2">CECT 5885</strain>
    </source>
</reference>
<organism evidence="1 2">
    <name type="scientific">Psychrobacter luti</name>
    <dbReference type="NCBI Taxonomy" id="198481"/>
    <lineage>
        <taxon>Bacteria</taxon>
        <taxon>Pseudomonadati</taxon>
        <taxon>Pseudomonadota</taxon>
        <taxon>Gammaproteobacteria</taxon>
        <taxon>Moraxellales</taxon>
        <taxon>Moraxellaceae</taxon>
        <taxon>Psychrobacter</taxon>
    </lineage>
</organism>
<sequence length="83" mass="9207">MRLPGINDLIQDLQLAKQIAIEDRNPNALIMATVSQAKLLGLDKPIIKDVNADAVQSISDLMNELANDDQLLPKRISHAQDEY</sequence>
<dbReference type="RefSeq" id="WP_183620853.1">
    <property type="nucleotide sequence ID" value="NZ_CAJHAH010000005.1"/>
</dbReference>
<comment type="caution">
    <text evidence="1">The sequence shown here is derived from an EMBL/GenBank/DDBJ whole genome shotgun (WGS) entry which is preliminary data.</text>
</comment>
<dbReference type="AlphaFoldDB" id="A0A839TE22"/>
<gene>
    <name evidence="1" type="ORF">FHS24_001865</name>
</gene>